<dbReference type="PROSITE" id="PS51194">
    <property type="entry name" value="HELICASE_CTER"/>
    <property type="match status" value="1"/>
</dbReference>
<evidence type="ECO:0000256" key="1">
    <source>
        <dbReference type="ARBA" id="ARBA00022747"/>
    </source>
</evidence>
<dbReference type="PANTHER" id="PTHR47396:SF1">
    <property type="entry name" value="ATP-DEPENDENT HELICASE IRC3-RELATED"/>
    <property type="match status" value="1"/>
</dbReference>
<proteinExistence type="predicted"/>
<dbReference type="OrthoDB" id="9776021at2"/>
<dbReference type="InterPro" id="IPR002052">
    <property type="entry name" value="DNA_methylase_N6_adenine_CS"/>
</dbReference>
<accession>A0A1X1Y6A0</accession>
<dbReference type="PROSITE" id="PS00092">
    <property type="entry name" value="N6_MTASE"/>
    <property type="match status" value="1"/>
</dbReference>
<dbReference type="InterPro" id="IPR001650">
    <property type="entry name" value="Helicase_C-like"/>
</dbReference>
<dbReference type="Pfam" id="PF04851">
    <property type="entry name" value="ResIII"/>
    <property type="match status" value="1"/>
</dbReference>
<dbReference type="InterPro" id="IPR006935">
    <property type="entry name" value="Helicase/UvrB_N"/>
</dbReference>
<dbReference type="Pfam" id="PF00271">
    <property type="entry name" value="Helicase_C"/>
    <property type="match status" value="1"/>
</dbReference>
<dbReference type="GO" id="GO:0005524">
    <property type="term" value="F:ATP binding"/>
    <property type="evidence" value="ECO:0007669"/>
    <property type="project" value="InterPro"/>
</dbReference>
<feature type="domain" description="Helicase C-terminal" evidence="3">
    <location>
        <begin position="484"/>
        <end position="651"/>
    </location>
</feature>
<evidence type="ECO:0000313" key="5">
    <source>
        <dbReference type="Proteomes" id="UP000193866"/>
    </source>
</evidence>
<reference evidence="4 5" key="1">
    <citation type="submission" date="2016-01" db="EMBL/GenBank/DDBJ databases">
        <title>The new phylogeny of the genus Mycobacterium.</title>
        <authorList>
            <person name="Tarcisio F."/>
            <person name="Conor M."/>
            <person name="Antonella G."/>
            <person name="Elisabetta G."/>
            <person name="Giulia F.S."/>
            <person name="Sara T."/>
            <person name="Anna F."/>
            <person name="Clotilde B."/>
            <person name="Roberto B."/>
            <person name="Veronica D.S."/>
            <person name="Fabio R."/>
            <person name="Monica P."/>
            <person name="Olivier J."/>
            <person name="Enrico T."/>
            <person name="Nicola S."/>
        </authorList>
    </citation>
    <scope>NUCLEOTIDE SEQUENCE [LARGE SCALE GENOMIC DNA]</scope>
    <source>
        <strain evidence="4 5">DSM 45394</strain>
    </source>
</reference>
<dbReference type="InterPro" id="IPR011335">
    <property type="entry name" value="Restrct_endonuc-II-like"/>
</dbReference>
<feature type="domain" description="Helicase ATP-binding" evidence="2">
    <location>
        <begin position="181"/>
        <end position="380"/>
    </location>
</feature>
<dbReference type="CDD" id="cd22333">
    <property type="entry name" value="LlaBIII_nuclease-like"/>
    <property type="match status" value="1"/>
</dbReference>
<dbReference type="PANTHER" id="PTHR47396">
    <property type="entry name" value="TYPE I RESTRICTION ENZYME ECOKI R PROTEIN"/>
    <property type="match status" value="1"/>
</dbReference>
<dbReference type="RefSeq" id="WP_085267009.1">
    <property type="nucleotide sequence ID" value="NZ_LQPG01000058.1"/>
</dbReference>
<dbReference type="EMBL" id="LQPG01000058">
    <property type="protein sequence ID" value="ORW06576.1"/>
    <property type="molecule type" value="Genomic_DNA"/>
</dbReference>
<keyword evidence="4" id="KW-0547">Nucleotide-binding</keyword>
<organism evidence="4 5">
    <name type="scientific">Mycolicibacter longobardus</name>
    <dbReference type="NCBI Taxonomy" id="1108812"/>
    <lineage>
        <taxon>Bacteria</taxon>
        <taxon>Bacillati</taxon>
        <taxon>Actinomycetota</taxon>
        <taxon>Actinomycetes</taxon>
        <taxon>Mycobacteriales</taxon>
        <taxon>Mycobacteriaceae</taxon>
        <taxon>Mycolicibacter</taxon>
    </lineage>
</organism>
<dbReference type="SUPFAM" id="SSF52980">
    <property type="entry name" value="Restriction endonuclease-like"/>
    <property type="match status" value="1"/>
</dbReference>
<dbReference type="GO" id="GO:0008170">
    <property type="term" value="F:N-methyltransferase activity"/>
    <property type="evidence" value="ECO:0007669"/>
    <property type="project" value="InterPro"/>
</dbReference>
<dbReference type="InterPro" id="IPR050742">
    <property type="entry name" value="Helicase_Restrict-Modif_Enz"/>
</dbReference>
<dbReference type="CDD" id="cd18785">
    <property type="entry name" value="SF2_C"/>
    <property type="match status" value="1"/>
</dbReference>
<dbReference type="Pfam" id="PF22240">
    <property type="entry name" value="ISP_coupler"/>
    <property type="match status" value="1"/>
</dbReference>
<dbReference type="STRING" id="1108812.AWC16_01155"/>
<comment type="caution">
    <text evidence="4">The sequence shown here is derived from an EMBL/GenBank/DDBJ whole genome shotgun (WGS) entry which is preliminary data.</text>
</comment>
<dbReference type="PROSITE" id="PS51192">
    <property type="entry name" value="HELICASE_ATP_BIND_1"/>
    <property type="match status" value="1"/>
</dbReference>
<dbReference type="InterPro" id="IPR011856">
    <property type="entry name" value="tRNA_endonuc-like_dom_sf"/>
</dbReference>
<dbReference type="PRINTS" id="PR00507">
    <property type="entry name" value="N12N6MTFRASE"/>
</dbReference>
<dbReference type="SUPFAM" id="SSF53335">
    <property type="entry name" value="S-adenosyl-L-methionine-dependent methyltransferases"/>
    <property type="match status" value="1"/>
</dbReference>
<dbReference type="InterPro" id="IPR027417">
    <property type="entry name" value="P-loop_NTPase"/>
</dbReference>
<dbReference type="Gene3D" id="3.40.1350.10">
    <property type="match status" value="1"/>
</dbReference>
<dbReference type="GO" id="GO:0016787">
    <property type="term" value="F:hydrolase activity"/>
    <property type="evidence" value="ECO:0007669"/>
    <property type="project" value="InterPro"/>
</dbReference>
<keyword evidence="4" id="KW-0067">ATP-binding</keyword>
<dbReference type="InterPro" id="IPR039442">
    <property type="entry name" value="Mrr-like_dom"/>
</dbReference>
<dbReference type="GO" id="GO:0003677">
    <property type="term" value="F:DNA binding"/>
    <property type="evidence" value="ECO:0007669"/>
    <property type="project" value="InterPro"/>
</dbReference>
<dbReference type="Gene3D" id="3.40.50.150">
    <property type="entry name" value="Vaccinia Virus protein VP39"/>
    <property type="match status" value="1"/>
</dbReference>
<evidence type="ECO:0000259" key="3">
    <source>
        <dbReference type="PROSITE" id="PS51194"/>
    </source>
</evidence>
<dbReference type="InterPro" id="IPR014001">
    <property type="entry name" value="Helicase_ATP-bd"/>
</dbReference>
<protein>
    <submittedName>
        <fullName evidence="4">Helicase</fullName>
    </submittedName>
</protein>
<dbReference type="Pfam" id="PF18135">
    <property type="entry name" value="Type_ISP_C"/>
    <property type="match status" value="1"/>
</dbReference>
<dbReference type="Gene3D" id="3.40.50.300">
    <property type="entry name" value="P-loop containing nucleotide triphosphate hydrolases"/>
    <property type="match status" value="2"/>
</dbReference>
<dbReference type="Proteomes" id="UP000193866">
    <property type="component" value="Unassembled WGS sequence"/>
</dbReference>
<evidence type="ECO:0000313" key="4">
    <source>
        <dbReference type="EMBL" id="ORW06576.1"/>
    </source>
</evidence>
<dbReference type="GO" id="GO:0009307">
    <property type="term" value="P:DNA restriction-modification system"/>
    <property type="evidence" value="ECO:0007669"/>
    <property type="project" value="UniProtKB-KW"/>
</dbReference>
<dbReference type="GO" id="GO:0032259">
    <property type="term" value="P:methylation"/>
    <property type="evidence" value="ECO:0007669"/>
    <property type="project" value="InterPro"/>
</dbReference>
<dbReference type="InterPro" id="IPR003356">
    <property type="entry name" value="DNA_methylase_A-5"/>
</dbReference>
<dbReference type="SUPFAM" id="SSF52540">
    <property type="entry name" value="P-loop containing nucleoside triphosphate hydrolases"/>
    <property type="match status" value="2"/>
</dbReference>
<dbReference type="Pfam" id="PF02384">
    <property type="entry name" value="N6_Mtase"/>
    <property type="match status" value="1"/>
</dbReference>
<evidence type="ECO:0000259" key="2">
    <source>
        <dbReference type="PROSITE" id="PS51192"/>
    </source>
</evidence>
<dbReference type="SMART" id="SM00487">
    <property type="entry name" value="DEXDc"/>
    <property type="match status" value="1"/>
</dbReference>
<dbReference type="InterPro" id="IPR041635">
    <property type="entry name" value="Type_ISP_LLaBIII_C"/>
</dbReference>
<dbReference type="GO" id="GO:0004386">
    <property type="term" value="F:helicase activity"/>
    <property type="evidence" value="ECO:0007669"/>
    <property type="project" value="UniProtKB-KW"/>
</dbReference>
<dbReference type="InterPro" id="IPR029063">
    <property type="entry name" value="SAM-dependent_MTases_sf"/>
</dbReference>
<keyword evidence="1" id="KW-0680">Restriction system</keyword>
<dbReference type="GO" id="GO:0005829">
    <property type="term" value="C:cytosol"/>
    <property type="evidence" value="ECO:0007669"/>
    <property type="project" value="TreeGrafter"/>
</dbReference>
<gene>
    <name evidence="4" type="ORF">AWC16_01155</name>
</gene>
<keyword evidence="4" id="KW-0378">Hydrolase</keyword>
<dbReference type="InterPro" id="IPR053980">
    <property type="entry name" value="ISP_coupler"/>
</dbReference>
<keyword evidence="4" id="KW-0347">Helicase</keyword>
<dbReference type="Pfam" id="PF13156">
    <property type="entry name" value="Mrr_cat_2"/>
    <property type="match status" value="1"/>
</dbReference>
<dbReference type="CDD" id="cd17926">
    <property type="entry name" value="DEXHc_RE"/>
    <property type="match status" value="1"/>
</dbReference>
<name>A0A1X1Y6A0_9MYCO</name>
<sequence length="1632" mass="180973">MGSIHEVIEAFRKAPSNSERGTKFEQLMVRYFELDPMLAQQYDAVWRWVDWPGRAGKADTGIDLVARERDTGDYTAIQCKFYEPTHTLAKGDIDSFFTASGKTAFTNRVIISTTDRWGKNAEAALDDQTKPVQRIGMAEIAESPIDWDIAWPAGDLHVDLSPALKHQPRPHQEQAIDAVFRGFAAGNERGKLIMACGTGKTFTALKIAERTATDNGGAARILFLVPSISLLSQTLRAWTAQTELDLRAFAVCSDTKVSRTVEDYNVHDVPIPVTTDPQRLADEMAHRKRAKGLTVVFSTYQSLSVVAEAQKLGVDEFDLVICDEAHRTTGVTLAGDDESNFVRIHDADYLKAQRRLYMTATPRIFTDAVKDKAAAHSAELATMDSEEIYGPEFHRLSFGDAVERGLLTDYKVLVLTIDESVIAPGLQRQLSAIDGELTLDDASKLVGCWNGLAKRAGTGPDGSGFAPGEVPMRRAVAFARDIKSSKQVAEMFPIVVTRYQQLLDEHENDGQHVEATNRGLTCAVHHVDGTFNALQRNAELTWLKGVVAEDECRILTNARCLSEGVDVPALDAVLFLHPRNSVVDVVQSVGRVMRKADNKDYGYVILPVAVPQGVEPSTALGDNQRFKVVWQVLNALRSHDERFDAMVNSIALNNDTDKKGGVGTNKLLGGHIGPILDHISDQDDLDADRAQQMALFSLSAWQEAIYARIVDKVGTRTYWEQWAADVADIASALVTRITAILDGADGAATEAFGHFLQGLRDNLNDSITEADAVSMLAQHLITKPVFDALFAGHDFASHNPVSRTMQKMVDTLGGTGLEAETARLEGFYESVRRRAAEVSSAEGKQAIIAELYEKFFRIGFKKQAEALGIVYTPTEIVDFILRATDIVSRQHFGRGLTDEGVHILDGFTGTGTFVTRLLQSELITAQDLKRKYSTELHANEIMLLAYYIAAVNIETTYHALAGKTADTDDYEPFPGIVLADTFQISEADDSMDSLMFPHNNARIEAQLATPINVIVGNPPYSVGQTSANDLNANVKYPTLDGRIEDTYAKRSTATNKNSLYDSYIRAFRWATDRIGDAGVVGFVSNGGWIDGNTADGIRLSLADDYSAVYVYNLRGNQRTAGELSRKEGGKVFGAGSRNTVAVFVGVKGADRSGPCDVFYHDIGDYLSREDKLRIVDETQFDAVDWKTITPNEHGDWVNQRDDAYGSWPVIGDKKPAPGSVTIFTTLSRGLETARDAWVYNYSRQELKANVSRLVTNYNDQLEPFDSYCQAQGVTRRDEKAVTAYLAQNPHAADETRIKWSATLKQHLARGTVSAYSGEEVRRGCYRPFDVEHVYFGPMLNHRRGELAQMFPTPHHKNIGFLVLAPRDGTQFATLATDLLPDLSFFTYTAQFFPRWTYKKVESTDGELALHNSSGDVDEYGYRRVDNITDGILALYREAIGDQVTKDDIFYYVYGLLHDPAYRTAYAADLKKMLPHIPTPETRERFGQLADAGRRLAELHVGYESVEPYPLEVQLKPGGDPSSRETWRVTKMKWAKKKDPETGKNVDNVTTLLYNGKVTITGIPEEAERYMLGSRSALAWIIDRYQVKTDKASGIVNDPNDWCDEHDDPTYIIELIKRVTTVSVETMKTVDSL</sequence>
<keyword evidence="5" id="KW-1185">Reference proteome</keyword>